<dbReference type="OrthoDB" id="274237at2"/>
<accession>A0A517U3J4</accession>
<evidence type="ECO:0000313" key="2">
    <source>
        <dbReference type="Proteomes" id="UP000317909"/>
    </source>
</evidence>
<protein>
    <submittedName>
        <fullName evidence="1">Uncharacterized protein</fullName>
    </submittedName>
</protein>
<evidence type="ECO:0000313" key="1">
    <source>
        <dbReference type="EMBL" id="QDT75191.1"/>
    </source>
</evidence>
<dbReference type="Proteomes" id="UP000317909">
    <property type="component" value="Chromosome"/>
</dbReference>
<organism evidence="1 2">
    <name type="scientific">Lacipirellula limnantheis</name>
    <dbReference type="NCBI Taxonomy" id="2528024"/>
    <lineage>
        <taxon>Bacteria</taxon>
        <taxon>Pseudomonadati</taxon>
        <taxon>Planctomycetota</taxon>
        <taxon>Planctomycetia</taxon>
        <taxon>Pirellulales</taxon>
        <taxon>Lacipirellulaceae</taxon>
        <taxon>Lacipirellula</taxon>
    </lineage>
</organism>
<proteinExistence type="predicted"/>
<name>A0A517U3J4_9BACT</name>
<dbReference type="RefSeq" id="WP_145434878.1">
    <property type="nucleotide sequence ID" value="NZ_CP036339.1"/>
</dbReference>
<sequence length="66" mass="7546">MPKSVLEAIKQGEWDFEPESIEERRFDATRAMPGTDEKLEVLAARVRAGLPLWHGHDRTDLDDLEA</sequence>
<gene>
    <name evidence="1" type="ORF">I41_44000</name>
</gene>
<dbReference type="AlphaFoldDB" id="A0A517U3J4"/>
<dbReference type="KEGG" id="llh:I41_44000"/>
<dbReference type="EMBL" id="CP036339">
    <property type="protein sequence ID" value="QDT75191.1"/>
    <property type="molecule type" value="Genomic_DNA"/>
</dbReference>
<keyword evidence="2" id="KW-1185">Reference proteome</keyword>
<reference evidence="1 2" key="1">
    <citation type="submission" date="2019-02" db="EMBL/GenBank/DDBJ databases">
        <title>Deep-cultivation of Planctomycetes and their phenomic and genomic characterization uncovers novel biology.</title>
        <authorList>
            <person name="Wiegand S."/>
            <person name="Jogler M."/>
            <person name="Boedeker C."/>
            <person name="Pinto D."/>
            <person name="Vollmers J."/>
            <person name="Rivas-Marin E."/>
            <person name="Kohn T."/>
            <person name="Peeters S.H."/>
            <person name="Heuer A."/>
            <person name="Rast P."/>
            <person name="Oberbeckmann S."/>
            <person name="Bunk B."/>
            <person name="Jeske O."/>
            <person name="Meyerdierks A."/>
            <person name="Storesund J.E."/>
            <person name="Kallscheuer N."/>
            <person name="Luecker S."/>
            <person name="Lage O.M."/>
            <person name="Pohl T."/>
            <person name="Merkel B.J."/>
            <person name="Hornburger P."/>
            <person name="Mueller R.-W."/>
            <person name="Bruemmer F."/>
            <person name="Labrenz M."/>
            <person name="Spormann A.M."/>
            <person name="Op den Camp H."/>
            <person name="Overmann J."/>
            <person name="Amann R."/>
            <person name="Jetten M.S.M."/>
            <person name="Mascher T."/>
            <person name="Medema M.H."/>
            <person name="Devos D.P."/>
            <person name="Kaster A.-K."/>
            <person name="Ovreas L."/>
            <person name="Rohde M."/>
            <person name="Galperin M.Y."/>
            <person name="Jogler C."/>
        </authorList>
    </citation>
    <scope>NUCLEOTIDE SEQUENCE [LARGE SCALE GENOMIC DNA]</scope>
    <source>
        <strain evidence="1 2">I41</strain>
    </source>
</reference>